<evidence type="ECO:0008006" key="3">
    <source>
        <dbReference type="Google" id="ProtNLM"/>
    </source>
</evidence>
<accession>A0ABS4MDX9</accession>
<keyword evidence="2" id="KW-1185">Reference proteome</keyword>
<proteinExistence type="predicted"/>
<name>A0ABS4MDX9_9LACO</name>
<dbReference type="Proteomes" id="UP001519292">
    <property type="component" value="Unassembled WGS sequence"/>
</dbReference>
<comment type="caution">
    <text evidence="1">The sequence shown here is derived from an EMBL/GenBank/DDBJ whole genome shotgun (WGS) entry which is preliminary data.</text>
</comment>
<organism evidence="1 2">
    <name type="scientific">Lactobacillus colini</name>
    <dbReference type="NCBI Taxonomy" id="1819254"/>
    <lineage>
        <taxon>Bacteria</taxon>
        <taxon>Bacillati</taxon>
        <taxon>Bacillota</taxon>
        <taxon>Bacilli</taxon>
        <taxon>Lactobacillales</taxon>
        <taxon>Lactobacillaceae</taxon>
        <taxon>Lactobacillus</taxon>
    </lineage>
</organism>
<reference evidence="1 2" key="1">
    <citation type="submission" date="2021-03" db="EMBL/GenBank/DDBJ databases">
        <title>Genomic Encyclopedia of Type Strains, Phase IV (KMG-IV): sequencing the most valuable type-strain genomes for metagenomic binning, comparative biology and taxonomic classification.</title>
        <authorList>
            <person name="Goeker M."/>
        </authorList>
    </citation>
    <scope>NUCLEOTIDE SEQUENCE [LARGE SCALE GENOMIC DNA]</scope>
    <source>
        <strain evidence="1 2">DSM 101872</strain>
    </source>
</reference>
<dbReference type="RefSeq" id="WP_209686642.1">
    <property type="nucleotide sequence ID" value="NZ_JAGGLU010000005.1"/>
</dbReference>
<protein>
    <recommendedName>
        <fullName evidence="3">Phage protein</fullName>
    </recommendedName>
</protein>
<dbReference type="EMBL" id="JAGGLU010000005">
    <property type="protein sequence ID" value="MBP2057897.1"/>
    <property type="molecule type" value="Genomic_DNA"/>
</dbReference>
<evidence type="ECO:0000313" key="1">
    <source>
        <dbReference type="EMBL" id="MBP2057897.1"/>
    </source>
</evidence>
<gene>
    <name evidence="1" type="ORF">J2Z60_001072</name>
</gene>
<evidence type="ECO:0000313" key="2">
    <source>
        <dbReference type="Proteomes" id="UP001519292"/>
    </source>
</evidence>
<sequence length="124" mass="13934">MAVAKKNATQKLADQLAEQKKKAEAAAIPSKLGNTRIIKIHKGKEDEYELMLRYPGTQIAMEILDDCMKPGEQGYFRSVFMNDVISNNVIVQPVIKSVAFFDEHPGLIEACDEIMDFIAQFLND</sequence>